<evidence type="ECO:0000313" key="2">
    <source>
        <dbReference type="EMBL" id="AVH26901.1"/>
    </source>
</evidence>
<gene>
    <name evidence="2" type="ORF">AL468_06640</name>
</gene>
<evidence type="ECO:0000313" key="3">
    <source>
        <dbReference type="Proteomes" id="UP000237665"/>
    </source>
</evidence>
<protein>
    <submittedName>
        <fullName evidence="2">Conjugal transfer protein TrbL</fullName>
    </submittedName>
</protein>
<accession>A0ABM6SA51</accession>
<reference evidence="3" key="1">
    <citation type="submission" date="2017-12" db="EMBL/GenBank/DDBJ databases">
        <title>FDA dAtabase for Regulatory Grade micrObial Sequences (FDA-ARGOS): Supporting development and validation of Infectious Disease Dx tests.</title>
        <authorList>
            <person name="Hoffmann M."/>
            <person name="Allard M."/>
            <person name="Evans P."/>
            <person name="Brown E."/>
            <person name="Tallon L.J."/>
            <person name="Sadzewicz L."/>
            <person name="Sengamalay N."/>
            <person name="Ott S."/>
            <person name="Godinez A."/>
            <person name="Nagaraj S."/>
            <person name="Vavikolanu K."/>
            <person name="Aluvathingal J."/>
            <person name="Nadendla S."/>
            <person name="Hobson J."/>
            <person name="Sichtig H."/>
        </authorList>
    </citation>
    <scope>NUCLEOTIDE SEQUENCE [LARGE SCALE GENOMIC DNA]</scope>
    <source>
        <strain evidence="3">LMG 3418</strain>
    </source>
</reference>
<dbReference type="EMBL" id="CP014134">
    <property type="protein sequence ID" value="AVH26901.1"/>
    <property type="molecule type" value="Genomic_DNA"/>
</dbReference>
<name>A0ABM6SA51_9VIBR</name>
<dbReference type="Proteomes" id="UP000237665">
    <property type="component" value="Chromosome 1"/>
</dbReference>
<organism evidence="2 3">
    <name type="scientific">Vibrio diabolicus</name>
    <dbReference type="NCBI Taxonomy" id="50719"/>
    <lineage>
        <taxon>Bacteria</taxon>
        <taxon>Pseudomonadati</taxon>
        <taxon>Pseudomonadota</taxon>
        <taxon>Gammaproteobacteria</taxon>
        <taxon>Vibrionales</taxon>
        <taxon>Vibrionaceae</taxon>
        <taxon>Vibrio</taxon>
        <taxon>Vibrio diabolicus subgroup</taxon>
    </lineage>
</organism>
<evidence type="ECO:0000256" key="1">
    <source>
        <dbReference type="SAM" id="MobiDB-lite"/>
    </source>
</evidence>
<proteinExistence type="predicted"/>
<sequence>MTGMTAIRRTIDDASPAFDNDSLGGVGTSWMNQTGGFDGLSSEDQEEARQAHAEWQERDPEKHTFDVEDYVSYSQEQQQERNEEVANFVKKAVWPN</sequence>
<feature type="compositionally biased region" description="Basic and acidic residues" evidence="1">
    <location>
        <begin position="47"/>
        <end position="63"/>
    </location>
</feature>
<feature type="region of interest" description="Disordered" evidence="1">
    <location>
        <begin position="1"/>
        <end position="63"/>
    </location>
</feature>
<keyword evidence="3" id="KW-1185">Reference proteome</keyword>